<evidence type="ECO:0000256" key="1">
    <source>
        <dbReference type="SAM" id="MobiDB-lite"/>
    </source>
</evidence>
<evidence type="ECO:0000313" key="3">
    <source>
        <dbReference type="Proteomes" id="UP000429607"/>
    </source>
</evidence>
<dbReference type="Proteomes" id="UP000429607">
    <property type="component" value="Unassembled WGS sequence"/>
</dbReference>
<feature type="region of interest" description="Disordered" evidence="1">
    <location>
        <begin position="90"/>
        <end position="111"/>
    </location>
</feature>
<accession>A0A6A3N073</accession>
<comment type="caution">
    <text evidence="2">The sequence shown here is derived from an EMBL/GenBank/DDBJ whole genome shotgun (WGS) entry which is preliminary data.</text>
</comment>
<dbReference type="AlphaFoldDB" id="A0A6A3N073"/>
<sequence length="229" mass="24815">MPVNHLQTIAGAAKPKKLALGKRKATAQPWSGPDNLGVMKYHYCTCPHNDMSNTGPQKKICCLKMREERTAGVYRCDIWSRPSWTARKEAYDPTPKMKGKGEGKAPARREKPLEECLPDKVAVDACEAVLKTPASPIGYMSPPPSNVQLPLTPGKGTTLFDDEDELMDSVVNAVGVDAEKTVAATEEQPDGDIAMDAAPPEDINQFIADTAKQFAGMMKELKDKGADTA</sequence>
<proteinExistence type="predicted"/>
<protein>
    <submittedName>
        <fullName evidence="2">Uncharacterized protein</fullName>
    </submittedName>
</protein>
<reference evidence="2 3" key="1">
    <citation type="submission" date="2018-09" db="EMBL/GenBank/DDBJ databases">
        <title>Genomic investigation of the strawberry pathogen Phytophthora fragariae indicates pathogenicity is determined by transcriptional variation in three key races.</title>
        <authorList>
            <person name="Adams T.M."/>
            <person name="Armitage A.D."/>
            <person name="Sobczyk M.K."/>
            <person name="Bates H.J."/>
            <person name="Dunwell J.M."/>
            <person name="Nellist C.F."/>
            <person name="Harrison R.J."/>
        </authorList>
    </citation>
    <scope>NUCLEOTIDE SEQUENCE [LARGE SCALE GENOMIC DNA]</scope>
    <source>
        <strain evidence="2 3">SCRP249</strain>
    </source>
</reference>
<gene>
    <name evidence="2" type="ORF">PR001_g10078</name>
</gene>
<dbReference type="EMBL" id="QXFV01000579">
    <property type="protein sequence ID" value="KAE9033640.1"/>
    <property type="molecule type" value="Genomic_DNA"/>
</dbReference>
<name>A0A6A3N073_9STRA</name>
<organism evidence="2 3">
    <name type="scientific">Phytophthora rubi</name>
    <dbReference type="NCBI Taxonomy" id="129364"/>
    <lineage>
        <taxon>Eukaryota</taxon>
        <taxon>Sar</taxon>
        <taxon>Stramenopiles</taxon>
        <taxon>Oomycota</taxon>
        <taxon>Peronosporomycetes</taxon>
        <taxon>Peronosporales</taxon>
        <taxon>Peronosporaceae</taxon>
        <taxon>Phytophthora</taxon>
    </lineage>
</organism>
<evidence type="ECO:0000313" key="2">
    <source>
        <dbReference type="EMBL" id="KAE9033640.1"/>
    </source>
</evidence>
<feature type="compositionally biased region" description="Basic and acidic residues" evidence="1">
    <location>
        <begin position="99"/>
        <end position="111"/>
    </location>
</feature>